<dbReference type="Proteomes" id="UP000245977">
    <property type="component" value="Chromosome"/>
</dbReference>
<proteinExistence type="predicted"/>
<accession>A0A2S2FEC5</accession>
<evidence type="ECO:0000313" key="1">
    <source>
        <dbReference type="EMBL" id="AWL29268.1"/>
    </source>
</evidence>
<sequence length="62" mass="7268">MLKATIEQYPCFHFNNSVLQITEPETDALLAINELLKTPLFQYKQLTFDEIIRIEQALNENL</sequence>
<keyword evidence="2" id="KW-1185">Reference proteome</keyword>
<dbReference type="KEGG" id="adv:DJ533_12175"/>
<name>A0A2S2FEC5_9GAMM</name>
<dbReference type="EMBL" id="CP029397">
    <property type="protein sequence ID" value="AWL29268.1"/>
    <property type="molecule type" value="Genomic_DNA"/>
</dbReference>
<evidence type="ECO:0000313" key="2">
    <source>
        <dbReference type="Proteomes" id="UP000245977"/>
    </source>
</evidence>
<dbReference type="AlphaFoldDB" id="A0A2S2FEC5"/>
<dbReference type="OrthoDB" id="6679007at2"/>
<gene>
    <name evidence="1" type="ORF">DJ533_12175</name>
</gene>
<organism evidence="1 2">
    <name type="scientific">Acinetobacter defluvii</name>
    <dbReference type="NCBI Taxonomy" id="1871111"/>
    <lineage>
        <taxon>Bacteria</taxon>
        <taxon>Pseudomonadati</taxon>
        <taxon>Pseudomonadota</taxon>
        <taxon>Gammaproteobacteria</taxon>
        <taxon>Moraxellales</taxon>
        <taxon>Moraxellaceae</taxon>
        <taxon>Acinetobacter</taxon>
    </lineage>
</organism>
<protein>
    <submittedName>
        <fullName evidence="1">Uncharacterized protein</fullName>
    </submittedName>
</protein>
<reference evidence="1" key="1">
    <citation type="submission" date="2019-08" db="EMBL/GenBank/DDBJ databases">
        <title>The complete genome of Acinetobacter defluvii strain WCHAD010030.</title>
        <authorList>
            <person name="Hu Y."/>
            <person name="Qin J."/>
            <person name="Feng Y."/>
            <person name="Zong Z."/>
        </authorList>
    </citation>
    <scope>NUCLEOTIDE SEQUENCE</scope>
    <source>
        <strain evidence="1">WCHA30</strain>
    </source>
</reference>